<organism evidence="1 2">
    <name type="scientific">Amycolatopsis balhimycina DSM 5908</name>
    <dbReference type="NCBI Taxonomy" id="1081091"/>
    <lineage>
        <taxon>Bacteria</taxon>
        <taxon>Bacillati</taxon>
        <taxon>Actinomycetota</taxon>
        <taxon>Actinomycetes</taxon>
        <taxon>Pseudonocardiales</taxon>
        <taxon>Pseudonocardiaceae</taxon>
        <taxon>Amycolatopsis</taxon>
    </lineage>
</organism>
<comment type="caution">
    <text evidence="1">The sequence shown here is derived from an EMBL/GenBank/DDBJ whole genome shotgun (WGS) entry which is preliminary data.</text>
</comment>
<protein>
    <submittedName>
        <fullName evidence="1">Uncharacterized protein</fullName>
    </submittedName>
</protein>
<dbReference type="Proteomes" id="UP000286716">
    <property type="component" value="Unassembled WGS sequence"/>
</dbReference>
<dbReference type="EMBL" id="QHHU01000103">
    <property type="protein sequence ID" value="RSM35571.1"/>
    <property type="molecule type" value="Genomic_DNA"/>
</dbReference>
<dbReference type="AlphaFoldDB" id="A0A428VXM5"/>
<proteinExistence type="predicted"/>
<name>A0A428VXM5_AMYBA</name>
<evidence type="ECO:0000313" key="2">
    <source>
        <dbReference type="Proteomes" id="UP000286716"/>
    </source>
</evidence>
<gene>
    <name evidence="1" type="ORF">DMA12_43910</name>
</gene>
<evidence type="ECO:0000313" key="1">
    <source>
        <dbReference type="EMBL" id="RSM35571.1"/>
    </source>
</evidence>
<accession>A0A428VXM5</accession>
<reference evidence="1 2" key="1">
    <citation type="submission" date="2018-05" db="EMBL/GenBank/DDBJ databases">
        <title>Evolution of GPA BGCs.</title>
        <authorList>
            <person name="Waglechner N."/>
            <person name="Wright G.D."/>
        </authorList>
    </citation>
    <scope>NUCLEOTIDE SEQUENCE [LARGE SCALE GENOMIC DNA]</scope>
    <source>
        <strain evidence="1 2">DSM 5908</strain>
    </source>
</reference>
<keyword evidence="2" id="KW-1185">Reference proteome</keyword>
<dbReference type="RefSeq" id="WP_020641476.1">
    <property type="nucleotide sequence ID" value="NZ_QHHU01000103.1"/>
</dbReference>
<sequence>MTFLTSGGTHARGDVGGWSQPVEWLLSAEPRLRLFRQAYVDHYPIALPDPTKEAFEPDEVG</sequence>